<keyword evidence="2" id="KW-1185">Reference proteome</keyword>
<sequence>MTVFTLTNGDTIPIREVECRYRYLDRESGRVMKSGIIEIGDLEPGQAKHYGMPRSMYDSTGVNSNAAEEIQIYAATLAPYAA</sequence>
<name>A0A498H312_9EURY</name>
<proteinExistence type="predicted"/>
<evidence type="ECO:0000313" key="2">
    <source>
        <dbReference type="Proteomes" id="UP000290932"/>
    </source>
</evidence>
<comment type="caution">
    <text evidence="1">The sequence shown here is derived from an EMBL/GenBank/DDBJ whole genome shotgun (WGS) entry which is preliminary data.</text>
</comment>
<accession>A0A498H312</accession>
<evidence type="ECO:0000313" key="1">
    <source>
        <dbReference type="EMBL" id="RXE56324.1"/>
    </source>
</evidence>
<organism evidence="1 2">
    <name type="scientific">Methanoculleus taiwanensis</name>
    <dbReference type="NCBI Taxonomy" id="1550565"/>
    <lineage>
        <taxon>Archaea</taxon>
        <taxon>Methanobacteriati</taxon>
        <taxon>Methanobacteriota</taxon>
        <taxon>Stenosarchaea group</taxon>
        <taxon>Methanomicrobia</taxon>
        <taxon>Methanomicrobiales</taxon>
        <taxon>Methanomicrobiaceae</taxon>
        <taxon>Methanoculleus</taxon>
    </lineage>
</organism>
<dbReference type="AlphaFoldDB" id="A0A498H312"/>
<reference evidence="1 2" key="1">
    <citation type="journal article" date="2015" name="Int. J. Syst. Evol. Microbiol.">
        <title>Methanoculleus taiwanensis sp. nov., a methanogen isolated from deep marine sediment at the deformation front area near Taiwan.</title>
        <authorList>
            <person name="Weng C.Y."/>
            <person name="Chen S.C."/>
            <person name="Lai M.C."/>
            <person name="Wu S.Y."/>
            <person name="Lin S."/>
            <person name="Yang T.F."/>
            <person name="Chen P.C."/>
        </authorList>
    </citation>
    <scope>NUCLEOTIDE SEQUENCE [LARGE SCALE GENOMIC DNA]</scope>
    <source>
        <strain evidence="1 2">CYW4</strain>
    </source>
</reference>
<dbReference type="EMBL" id="LHQS01000002">
    <property type="protein sequence ID" value="RXE56324.1"/>
    <property type="molecule type" value="Genomic_DNA"/>
</dbReference>
<protein>
    <submittedName>
        <fullName evidence="1">Uncharacterized protein</fullName>
    </submittedName>
</protein>
<gene>
    <name evidence="1" type="ORF">ABH15_09430</name>
</gene>
<dbReference type="RefSeq" id="WP_128694095.1">
    <property type="nucleotide sequence ID" value="NZ_LHQS01000002.1"/>
</dbReference>
<dbReference type="Proteomes" id="UP000290932">
    <property type="component" value="Unassembled WGS sequence"/>
</dbReference>